<organism evidence="1 2">
    <name type="scientific">Desulfocapsa sulfexigens (strain DSM 10523 / SB164P1)</name>
    <dbReference type="NCBI Taxonomy" id="1167006"/>
    <lineage>
        <taxon>Bacteria</taxon>
        <taxon>Pseudomonadati</taxon>
        <taxon>Thermodesulfobacteriota</taxon>
        <taxon>Desulfobulbia</taxon>
        <taxon>Desulfobulbales</taxon>
        <taxon>Desulfocapsaceae</taxon>
        <taxon>Desulfocapsa</taxon>
    </lineage>
</organism>
<proteinExistence type="predicted"/>
<dbReference type="CDD" id="cd02440">
    <property type="entry name" value="AdoMet_MTases"/>
    <property type="match status" value="1"/>
</dbReference>
<dbReference type="STRING" id="1167006.UWK_02424"/>
<reference evidence="2" key="1">
    <citation type="journal article" date="2013" name="Stand. Genomic Sci.">
        <title>Complete genome sequence of Desulfocapsa sulfexigens, a marine deltaproteobacterium specialized in disproportionating inorganic sulfur compounds.</title>
        <authorList>
            <person name="Finster K.W."/>
            <person name="Kjeldsen K.U."/>
            <person name="Kube M."/>
            <person name="Reinhardt R."/>
            <person name="Mussmann M."/>
            <person name="Amann R."/>
            <person name="Schreiber L."/>
        </authorList>
    </citation>
    <scope>NUCLEOTIDE SEQUENCE [LARGE SCALE GENOMIC DNA]</scope>
    <source>
        <strain evidence="2">DSM 10523 / SB164P1</strain>
    </source>
</reference>
<protein>
    <submittedName>
        <fullName evidence="1">Methyltransferase family protein</fullName>
    </submittedName>
</protein>
<keyword evidence="2" id="KW-1185">Reference proteome</keyword>
<dbReference type="EMBL" id="CP003985">
    <property type="protein sequence ID" value="AGF78963.1"/>
    <property type="molecule type" value="Genomic_DNA"/>
</dbReference>
<dbReference type="KEGG" id="dsf:UWK_02424"/>
<dbReference type="Pfam" id="PF13489">
    <property type="entry name" value="Methyltransf_23"/>
    <property type="match status" value="1"/>
</dbReference>
<dbReference type="eggNOG" id="COG2227">
    <property type="taxonomic scope" value="Bacteria"/>
</dbReference>
<evidence type="ECO:0000313" key="2">
    <source>
        <dbReference type="Proteomes" id="UP000011721"/>
    </source>
</evidence>
<accession>M1P690</accession>
<dbReference type="SUPFAM" id="SSF53335">
    <property type="entry name" value="S-adenosyl-L-methionine-dependent methyltransferases"/>
    <property type="match status" value="1"/>
</dbReference>
<dbReference type="RefSeq" id="WP_015404651.1">
    <property type="nucleotide sequence ID" value="NC_020304.1"/>
</dbReference>
<dbReference type="AlphaFoldDB" id="M1P690"/>
<dbReference type="Gene3D" id="3.40.50.150">
    <property type="entry name" value="Vaccinia Virus protein VP39"/>
    <property type="match status" value="1"/>
</dbReference>
<dbReference type="GO" id="GO:0008168">
    <property type="term" value="F:methyltransferase activity"/>
    <property type="evidence" value="ECO:0007669"/>
    <property type="project" value="UniProtKB-KW"/>
</dbReference>
<keyword evidence="1" id="KW-0808">Transferase</keyword>
<sequence length="288" mass="32552">MKCKICNSGNSTVLYHGKIRIGRFGELSTQDHTVFKCLSCKAGFLPNVGFDYEDSEYRVSVEGSAELDAFQLLHDVEQTEKLVVVGSGNLRGRIIADIGCGGGSFLDLVGGMASETIAIEPCLSFQKELAKKHKVYSYVADALSDWTEKVDFAVSFAVLEHVDDPLLFLKQIRELIKPGGRVLISTPNYDDWLLQFHPGIYDSFFYRQAHRWYFNGEALQSIAVLAGYKSVELIYKNRFDLSNALHWLRDNRPTGKGKTQLFTPLDCEYKKNLEQSGKADFIYAWLYL</sequence>
<dbReference type="InterPro" id="IPR029063">
    <property type="entry name" value="SAM-dependent_MTases_sf"/>
</dbReference>
<evidence type="ECO:0000313" key="1">
    <source>
        <dbReference type="EMBL" id="AGF78963.1"/>
    </source>
</evidence>
<dbReference type="Proteomes" id="UP000011721">
    <property type="component" value="Chromosome"/>
</dbReference>
<gene>
    <name evidence="1" type="ordered locus">UWK_02424</name>
</gene>
<keyword evidence="1" id="KW-0489">Methyltransferase</keyword>
<dbReference type="HOGENOM" id="CLU_085622_0_0_7"/>
<dbReference type="GO" id="GO:0032259">
    <property type="term" value="P:methylation"/>
    <property type="evidence" value="ECO:0007669"/>
    <property type="project" value="UniProtKB-KW"/>
</dbReference>
<dbReference type="PANTHER" id="PTHR43861">
    <property type="entry name" value="TRANS-ACONITATE 2-METHYLTRANSFERASE-RELATED"/>
    <property type="match status" value="1"/>
</dbReference>
<name>M1P690_DESSD</name>